<accession>A0ACC0B820</accession>
<evidence type="ECO:0000313" key="1">
    <source>
        <dbReference type="EMBL" id="KAI5668683.1"/>
    </source>
</evidence>
<name>A0ACC0B820_CATRO</name>
<gene>
    <name evidence="1" type="ORF">M9H77_18536</name>
</gene>
<sequence length="188" mass="21622">MLERFDHHNKCFKTIIGLKREKIKIGSILKKGEVDESFEQELGLATDPKNVDDVKEMNWPKFLIDKLLARIKKTLTQSRSSILYLKHFSLVGERVVPTEKRGDEVDVVDAMGWPDYLSMDASYVHKRFEYFDNSLSEVKEDIMGVRDAIDVLARSVKSSQKSIGEAIARLLNKSIDVIIERDVEKRHA</sequence>
<dbReference type="Proteomes" id="UP001060085">
    <property type="component" value="Linkage Group LG04"/>
</dbReference>
<dbReference type="EMBL" id="CM044704">
    <property type="protein sequence ID" value="KAI5668683.1"/>
    <property type="molecule type" value="Genomic_DNA"/>
</dbReference>
<reference evidence="2" key="1">
    <citation type="journal article" date="2023" name="Nat. Plants">
        <title>Single-cell RNA sequencing provides a high-resolution roadmap for understanding the multicellular compartmentation of specialized metabolism.</title>
        <authorList>
            <person name="Sun S."/>
            <person name="Shen X."/>
            <person name="Li Y."/>
            <person name="Li Y."/>
            <person name="Wang S."/>
            <person name="Li R."/>
            <person name="Zhang H."/>
            <person name="Shen G."/>
            <person name="Guo B."/>
            <person name="Wei J."/>
            <person name="Xu J."/>
            <person name="St-Pierre B."/>
            <person name="Chen S."/>
            <person name="Sun C."/>
        </authorList>
    </citation>
    <scope>NUCLEOTIDE SEQUENCE [LARGE SCALE GENOMIC DNA]</scope>
</reference>
<keyword evidence="2" id="KW-1185">Reference proteome</keyword>
<protein>
    <submittedName>
        <fullName evidence="1">Uncharacterized protein</fullName>
    </submittedName>
</protein>
<evidence type="ECO:0000313" key="2">
    <source>
        <dbReference type="Proteomes" id="UP001060085"/>
    </source>
</evidence>
<organism evidence="1 2">
    <name type="scientific">Catharanthus roseus</name>
    <name type="common">Madagascar periwinkle</name>
    <name type="synonym">Vinca rosea</name>
    <dbReference type="NCBI Taxonomy" id="4058"/>
    <lineage>
        <taxon>Eukaryota</taxon>
        <taxon>Viridiplantae</taxon>
        <taxon>Streptophyta</taxon>
        <taxon>Embryophyta</taxon>
        <taxon>Tracheophyta</taxon>
        <taxon>Spermatophyta</taxon>
        <taxon>Magnoliopsida</taxon>
        <taxon>eudicotyledons</taxon>
        <taxon>Gunneridae</taxon>
        <taxon>Pentapetalae</taxon>
        <taxon>asterids</taxon>
        <taxon>lamiids</taxon>
        <taxon>Gentianales</taxon>
        <taxon>Apocynaceae</taxon>
        <taxon>Rauvolfioideae</taxon>
        <taxon>Vinceae</taxon>
        <taxon>Catharanthinae</taxon>
        <taxon>Catharanthus</taxon>
    </lineage>
</organism>
<proteinExistence type="predicted"/>
<comment type="caution">
    <text evidence="1">The sequence shown here is derived from an EMBL/GenBank/DDBJ whole genome shotgun (WGS) entry which is preliminary data.</text>
</comment>